<evidence type="ECO:0000313" key="2">
    <source>
        <dbReference type="EMBL" id="SDC93493.1"/>
    </source>
</evidence>
<keyword evidence="3" id="KW-1185">Reference proteome</keyword>
<dbReference type="Proteomes" id="UP000199416">
    <property type="component" value="Unassembled WGS sequence"/>
</dbReference>
<gene>
    <name evidence="2" type="ORF">SAMN05660690_3006</name>
</gene>
<dbReference type="OrthoDB" id="74134at2"/>
<protein>
    <submittedName>
        <fullName evidence="2">Uncharacterized protein</fullName>
    </submittedName>
</protein>
<organism evidence="2 3">
    <name type="scientific">Geodermatophilus telluris</name>
    <dbReference type="NCBI Taxonomy" id="1190417"/>
    <lineage>
        <taxon>Bacteria</taxon>
        <taxon>Bacillati</taxon>
        <taxon>Actinomycetota</taxon>
        <taxon>Actinomycetes</taxon>
        <taxon>Geodermatophilales</taxon>
        <taxon>Geodermatophilaceae</taxon>
        <taxon>Geodermatophilus</taxon>
    </lineage>
</organism>
<name>A0A1G6QMF9_9ACTN</name>
<proteinExistence type="predicted"/>
<dbReference type="EMBL" id="FMZF01000004">
    <property type="protein sequence ID" value="SDC93493.1"/>
    <property type="molecule type" value="Genomic_DNA"/>
</dbReference>
<keyword evidence="1" id="KW-1133">Transmembrane helix</keyword>
<dbReference type="RefSeq" id="WP_091366774.1">
    <property type="nucleotide sequence ID" value="NZ_FMZF01000004.1"/>
</dbReference>
<keyword evidence="1" id="KW-0472">Membrane</keyword>
<evidence type="ECO:0000313" key="3">
    <source>
        <dbReference type="Proteomes" id="UP000199416"/>
    </source>
</evidence>
<accession>A0A1G6QMF9</accession>
<sequence>MRLAVKVLLGWFALFGLGIGLWQAVFPASFYADFPGMGHHWVSPDGPYNEHLLRDVGLGNLAVGTAALVALLTGVVWVARAVGLAVVVTNLPHQLYHQAHVSVLPTTTDQVLQSISLAAVSLAAAALVVLAFRLPAGSTSAAPRTDARPPAPTHS</sequence>
<reference evidence="3" key="1">
    <citation type="submission" date="2016-10" db="EMBL/GenBank/DDBJ databases">
        <authorList>
            <person name="Varghese N."/>
            <person name="Submissions S."/>
        </authorList>
    </citation>
    <scope>NUCLEOTIDE SEQUENCE [LARGE SCALE GENOMIC DNA]</scope>
    <source>
        <strain evidence="3">DSM 45421</strain>
    </source>
</reference>
<keyword evidence="1" id="KW-0812">Transmembrane</keyword>
<dbReference type="AlphaFoldDB" id="A0A1G6QMF9"/>
<feature type="transmembrane region" description="Helical" evidence="1">
    <location>
        <begin position="111"/>
        <end position="132"/>
    </location>
</feature>
<dbReference type="STRING" id="1190417.SAMN05660690_3006"/>
<evidence type="ECO:0000256" key="1">
    <source>
        <dbReference type="SAM" id="Phobius"/>
    </source>
</evidence>
<feature type="transmembrane region" description="Helical" evidence="1">
    <location>
        <begin position="61"/>
        <end position="91"/>
    </location>
</feature>